<feature type="region of interest" description="Disordered" evidence="1">
    <location>
        <begin position="383"/>
        <end position="403"/>
    </location>
</feature>
<gene>
    <name evidence="2" type="ORF">CBER1_01464</name>
</gene>
<feature type="region of interest" description="Disordered" evidence="1">
    <location>
        <begin position="1"/>
        <end position="154"/>
    </location>
</feature>
<evidence type="ECO:0000313" key="3">
    <source>
        <dbReference type="Proteomes" id="UP000237631"/>
    </source>
</evidence>
<comment type="caution">
    <text evidence="2">The sequence shown here is derived from an EMBL/GenBank/DDBJ whole genome shotgun (WGS) entry which is preliminary data.</text>
</comment>
<feature type="compositionally biased region" description="Polar residues" evidence="1">
    <location>
        <begin position="533"/>
        <end position="552"/>
    </location>
</feature>
<dbReference type="OrthoDB" id="10526519at2759"/>
<feature type="compositionally biased region" description="Acidic residues" evidence="1">
    <location>
        <begin position="47"/>
        <end position="66"/>
    </location>
</feature>
<sequence length="657" mass="71700">MSCGTTSVGMKRGREDGDAEDCRQVKRPRTEAEEEERRVDRELFGELSDDEVDDAAGEDVAGDEGEEERRRDRELFGELSEDEMDDAAGEDVAEDEKGKEKGREEDLGREGLSEQKQDAALKEGSAGGRMDSLSAEKNSGGEVHQLHEAFLGKNRKEPRKWMAGGLALPEGFFPENDGLGTWEIALSKNFLRLLRQQKDDDAASVASQQKEDDAASVALQQKEDHKASSVALQEPDEDDASDDGLLYVLGEEELREYGKTAVQRAAKEKAAYEANELLRAQQEEQAAKDREDAEFLALSRPDEDDDAEGEAAFLALSRPVEEDDVEGDDASDSGPLEVVNEEESQEIGSTAEESAAEERQDRPYGGFFLALPDKPANRVVGEEEVLEMGRTGETREAADADADARVEALTQLALEELEAEQWEAEEAAAAAFSVEGGLPTPPTSQPQSDAEETVPQSHASEGSSPASPDDDDDDDDSASGRKRKGKKGKNGVAVDAAAIRNTIVATSVFTGRKRRCWETCVQAPSVSDRLPASTASEVTTTQTSLPPVTGENSAPIDLTAPTKRERKALLKRQHEERKAIREREFAEKYVVPIPVDDDAPAPALSQEEIAAKYGSIATLRKQAGHETEAFNHPEGHVKEKKAKKAANMARWRAQQRH</sequence>
<feature type="compositionally biased region" description="Basic residues" evidence="1">
    <location>
        <begin position="480"/>
        <end position="489"/>
    </location>
</feature>
<feature type="compositionally biased region" description="Acidic residues" evidence="1">
    <location>
        <begin position="417"/>
        <end position="426"/>
    </location>
</feature>
<feature type="compositionally biased region" description="Basic and acidic residues" evidence="1">
    <location>
        <begin position="67"/>
        <end position="76"/>
    </location>
</feature>
<feature type="region of interest" description="Disordered" evidence="1">
    <location>
        <begin position="417"/>
        <end position="494"/>
    </location>
</feature>
<dbReference type="Proteomes" id="UP000237631">
    <property type="component" value="Unassembled WGS sequence"/>
</dbReference>
<feature type="compositionally biased region" description="Basic and acidic residues" evidence="1">
    <location>
        <begin position="627"/>
        <end position="637"/>
    </location>
</feature>
<feature type="region of interest" description="Disordered" evidence="1">
    <location>
        <begin position="277"/>
        <end position="369"/>
    </location>
</feature>
<protein>
    <submittedName>
        <fullName evidence="2">Uncharacterized protein</fullName>
    </submittedName>
</protein>
<name>A0A2S6C5T4_9PEZI</name>
<feature type="compositionally biased region" description="Basic and acidic residues" evidence="1">
    <location>
        <begin position="95"/>
        <end position="121"/>
    </location>
</feature>
<feature type="region of interest" description="Disordered" evidence="1">
    <location>
        <begin position="627"/>
        <end position="657"/>
    </location>
</feature>
<feature type="region of interest" description="Disordered" evidence="1">
    <location>
        <begin position="532"/>
        <end position="556"/>
    </location>
</feature>
<evidence type="ECO:0000313" key="2">
    <source>
        <dbReference type="EMBL" id="PPJ55070.1"/>
    </source>
</evidence>
<feature type="compositionally biased region" description="Acidic residues" evidence="1">
    <location>
        <begin position="468"/>
        <end position="477"/>
    </location>
</feature>
<feature type="compositionally biased region" description="Basic and acidic residues" evidence="1">
    <location>
        <begin position="281"/>
        <end position="293"/>
    </location>
</feature>
<dbReference type="EMBL" id="PNEN01000549">
    <property type="protein sequence ID" value="PPJ55070.1"/>
    <property type="molecule type" value="Genomic_DNA"/>
</dbReference>
<organism evidence="2 3">
    <name type="scientific">Cercospora berteroae</name>
    <dbReference type="NCBI Taxonomy" id="357750"/>
    <lineage>
        <taxon>Eukaryota</taxon>
        <taxon>Fungi</taxon>
        <taxon>Dikarya</taxon>
        <taxon>Ascomycota</taxon>
        <taxon>Pezizomycotina</taxon>
        <taxon>Dothideomycetes</taxon>
        <taxon>Dothideomycetidae</taxon>
        <taxon>Mycosphaerellales</taxon>
        <taxon>Mycosphaerellaceae</taxon>
        <taxon>Cercospora</taxon>
    </lineage>
</organism>
<keyword evidence="3" id="KW-1185">Reference proteome</keyword>
<feature type="compositionally biased region" description="Basic and acidic residues" evidence="1">
    <location>
        <begin position="390"/>
        <end position="403"/>
    </location>
</feature>
<feature type="compositionally biased region" description="Acidic residues" evidence="1">
    <location>
        <begin position="79"/>
        <end position="94"/>
    </location>
</feature>
<feature type="compositionally biased region" description="Basic and acidic residues" evidence="1">
    <location>
        <begin position="12"/>
        <end position="44"/>
    </location>
</feature>
<reference evidence="3" key="1">
    <citation type="journal article" date="2017" name="bioRxiv">
        <title>Conservation of a gene cluster reveals novel cercosporin biosynthetic mechanisms and extends production to the genus Colletotrichum.</title>
        <authorList>
            <person name="de Jonge R."/>
            <person name="Ebert M.K."/>
            <person name="Huitt-Roehl C.R."/>
            <person name="Pal P."/>
            <person name="Suttle J.C."/>
            <person name="Spanner R.E."/>
            <person name="Neubauer J.D."/>
            <person name="Jurick W.M.II."/>
            <person name="Stott K.A."/>
            <person name="Secor G.A."/>
            <person name="Thomma B.P.H.J."/>
            <person name="Van de Peer Y."/>
            <person name="Townsend C.A."/>
            <person name="Bolton M.D."/>
        </authorList>
    </citation>
    <scope>NUCLEOTIDE SEQUENCE [LARGE SCALE GENOMIC DNA]</scope>
    <source>
        <strain evidence="3">CBS538.71</strain>
    </source>
</reference>
<proteinExistence type="predicted"/>
<feature type="compositionally biased region" description="Acidic residues" evidence="1">
    <location>
        <begin position="321"/>
        <end position="331"/>
    </location>
</feature>
<evidence type="ECO:0000256" key="1">
    <source>
        <dbReference type="SAM" id="MobiDB-lite"/>
    </source>
</evidence>
<accession>A0A2S6C5T4</accession>
<feature type="region of interest" description="Disordered" evidence="1">
    <location>
        <begin position="198"/>
        <end position="243"/>
    </location>
</feature>
<dbReference type="AlphaFoldDB" id="A0A2S6C5T4"/>